<comment type="caution">
    <text evidence="4">The sequence shown here is derived from an EMBL/GenBank/DDBJ whole genome shotgun (WGS) entry which is preliminary data.</text>
</comment>
<keyword evidence="1" id="KW-0732">Signal</keyword>
<reference evidence="4 5" key="1">
    <citation type="submission" date="2019-09" db="EMBL/GenBank/DDBJ databases">
        <title>Bird 10,000 Genomes (B10K) Project - Family phase.</title>
        <authorList>
            <person name="Zhang G."/>
        </authorList>
    </citation>
    <scope>NUCLEOTIDE SEQUENCE [LARGE SCALE GENOMIC DNA]</scope>
    <source>
        <strain evidence="4">B10K-DU-001-57</strain>
        <tissue evidence="4">Muscle</tissue>
    </source>
</reference>
<dbReference type="EMBL" id="VXAA01005973">
    <property type="protein sequence ID" value="NXI72045.1"/>
    <property type="molecule type" value="Genomic_DNA"/>
</dbReference>
<dbReference type="Gene3D" id="2.60.40.10">
    <property type="entry name" value="Immunoglobulins"/>
    <property type="match status" value="1"/>
</dbReference>
<evidence type="ECO:0000313" key="5">
    <source>
        <dbReference type="Proteomes" id="UP000567872"/>
    </source>
</evidence>
<dbReference type="GO" id="GO:0007156">
    <property type="term" value="P:homophilic cell adhesion via plasma membrane adhesion molecules"/>
    <property type="evidence" value="ECO:0007669"/>
    <property type="project" value="TreeGrafter"/>
</dbReference>
<dbReference type="OrthoDB" id="9299091at2759"/>
<protein>
    <submittedName>
        <fullName evidence="4">UFO kinase</fullName>
    </submittedName>
</protein>
<dbReference type="Proteomes" id="UP000567872">
    <property type="component" value="Unassembled WGS sequence"/>
</dbReference>
<dbReference type="SMART" id="SM00408">
    <property type="entry name" value="IGc2"/>
    <property type="match status" value="1"/>
</dbReference>
<evidence type="ECO:0000256" key="2">
    <source>
        <dbReference type="ARBA" id="ARBA00023157"/>
    </source>
</evidence>
<accession>A0A7K9VH89</accession>
<dbReference type="GO" id="GO:0016301">
    <property type="term" value="F:kinase activity"/>
    <property type="evidence" value="ECO:0007669"/>
    <property type="project" value="UniProtKB-KW"/>
</dbReference>
<feature type="non-terminal residue" evidence="4">
    <location>
        <position position="94"/>
    </location>
</feature>
<dbReference type="GO" id="GO:0005886">
    <property type="term" value="C:plasma membrane"/>
    <property type="evidence" value="ECO:0007669"/>
    <property type="project" value="TreeGrafter"/>
</dbReference>
<gene>
    <name evidence="4" type="primary">Axl</name>
    <name evidence="4" type="ORF">ANSSEM_R15505</name>
</gene>
<keyword evidence="5" id="KW-1185">Reference proteome</keyword>
<dbReference type="InterPro" id="IPR013783">
    <property type="entry name" value="Ig-like_fold"/>
</dbReference>
<dbReference type="Pfam" id="PF13927">
    <property type="entry name" value="Ig_3"/>
    <property type="match status" value="1"/>
</dbReference>
<dbReference type="InterPro" id="IPR003598">
    <property type="entry name" value="Ig_sub2"/>
</dbReference>
<dbReference type="SUPFAM" id="SSF48726">
    <property type="entry name" value="Immunoglobulin"/>
    <property type="match status" value="1"/>
</dbReference>
<dbReference type="InterPro" id="IPR050958">
    <property type="entry name" value="Cell_Adh-Cytoskel_Orgn"/>
</dbReference>
<dbReference type="InterPro" id="IPR007110">
    <property type="entry name" value="Ig-like_dom"/>
</dbReference>
<evidence type="ECO:0000256" key="1">
    <source>
        <dbReference type="ARBA" id="ARBA00022729"/>
    </source>
</evidence>
<dbReference type="InterPro" id="IPR036179">
    <property type="entry name" value="Ig-like_dom_sf"/>
</dbReference>
<feature type="domain" description="Ig-like" evidence="3">
    <location>
        <begin position="4"/>
        <end position="94"/>
    </location>
</feature>
<dbReference type="GO" id="GO:0030424">
    <property type="term" value="C:axon"/>
    <property type="evidence" value="ECO:0007669"/>
    <property type="project" value="TreeGrafter"/>
</dbReference>
<dbReference type="PANTHER" id="PTHR45080:SF8">
    <property type="entry name" value="IG-LIKE DOMAIN-CONTAINING PROTEIN"/>
    <property type="match status" value="1"/>
</dbReference>
<dbReference type="GO" id="GO:0050808">
    <property type="term" value="P:synapse organization"/>
    <property type="evidence" value="ECO:0007669"/>
    <property type="project" value="TreeGrafter"/>
</dbReference>
<keyword evidence="4" id="KW-0808">Transferase</keyword>
<name>A0A7K9VH89_ANSSE</name>
<organism evidence="4 5">
    <name type="scientific">Anseranas semipalmata</name>
    <name type="common">Magpie goose</name>
    <name type="synonym">Anas semipalmata</name>
    <dbReference type="NCBI Taxonomy" id="8851"/>
    <lineage>
        <taxon>Eukaryota</taxon>
        <taxon>Metazoa</taxon>
        <taxon>Chordata</taxon>
        <taxon>Craniata</taxon>
        <taxon>Vertebrata</taxon>
        <taxon>Euteleostomi</taxon>
        <taxon>Archelosauria</taxon>
        <taxon>Archosauria</taxon>
        <taxon>Dinosauria</taxon>
        <taxon>Saurischia</taxon>
        <taxon>Theropoda</taxon>
        <taxon>Coelurosauria</taxon>
        <taxon>Aves</taxon>
        <taxon>Neognathae</taxon>
        <taxon>Galloanserae</taxon>
        <taxon>Anseriformes</taxon>
        <taxon>Anseranatidae</taxon>
        <taxon>Anseranas</taxon>
    </lineage>
</organism>
<dbReference type="GO" id="GO:0043025">
    <property type="term" value="C:neuronal cell body"/>
    <property type="evidence" value="ECO:0007669"/>
    <property type="project" value="TreeGrafter"/>
</dbReference>
<evidence type="ECO:0000313" key="4">
    <source>
        <dbReference type="EMBL" id="NXI72045.1"/>
    </source>
</evidence>
<evidence type="ECO:0000259" key="3">
    <source>
        <dbReference type="PROSITE" id="PS50835"/>
    </source>
</evidence>
<dbReference type="AlphaFoldDB" id="A0A7K9VH89"/>
<proteinExistence type="predicted"/>
<feature type="non-terminal residue" evidence="4">
    <location>
        <position position="1"/>
    </location>
</feature>
<sequence length="94" mass="10207">PHPPGLVFLENPSNVTSSLGKAVRLRCRARGAGEPPEMGWRRDGRPLELADSDQAQVPLSEDVWLGTSELSIPAVQLSDAGRYQCWVRAGGEQL</sequence>
<dbReference type="PANTHER" id="PTHR45080">
    <property type="entry name" value="CONTACTIN 5"/>
    <property type="match status" value="1"/>
</dbReference>
<keyword evidence="2" id="KW-1015">Disulfide bond</keyword>
<keyword evidence="4" id="KW-0418">Kinase</keyword>
<dbReference type="PROSITE" id="PS50835">
    <property type="entry name" value="IG_LIKE"/>
    <property type="match status" value="1"/>
</dbReference>
<dbReference type="GO" id="GO:0008046">
    <property type="term" value="F:axon guidance receptor activity"/>
    <property type="evidence" value="ECO:0007669"/>
    <property type="project" value="TreeGrafter"/>
</dbReference>